<dbReference type="PROSITE" id="PS00070">
    <property type="entry name" value="ALDEHYDE_DEHYDR_CYS"/>
    <property type="match status" value="1"/>
</dbReference>
<evidence type="ECO:0000259" key="5">
    <source>
        <dbReference type="Pfam" id="PF00171"/>
    </source>
</evidence>
<dbReference type="HOGENOM" id="CLU_005391_5_1_1"/>
<keyword evidence="3" id="KW-0560">Oxidoreductase</keyword>
<evidence type="ECO:0000313" key="6">
    <source>
        <dbReference type="EMBL" id="KIW87282.1"/>
    </source>
</evidence>
<dbReference type="Gene3D" id="3.40.309.10">
    <property type="entry name" value="Aldehyde Dehydrogenase, Chain A, domain 2"/>
    <property type="match status" value="2"/>
</dbReference>
<evidence type="ECO:0000256" key="3">
    <source>
        <dbReference type="ARBA" id="ARBA00023002"/>
    </source>
</evidence>
<dbReference type="EMBL" id="KN847005">
    <property type="protein sequence ID" value="KIW87282.1"/>
    <property type="molecule type" value="Genomic_DNA"/>
</dbReference>
<dbReference type="InterPro" id="IPR016163">
    <property type="entry name" value="Ald_DH_C"/>
</dbReference>
<dbReference type="OrthoDB" id="310895at2759"/>
<dbReference type="GO" id="GO:0009450">
    <property type="term" value="P:gamma-aminobutyric acid catabolic process"/>
    <property type="evidence" value="ECO:0007669"/>
    <property type="project" value="TreeGrafter"/>
</dbReference>
<protein>
    <recommendedName>
        <fullName evidence="2">Succinate-semialdehyde dehydrogenase, mitochondrial</fullName>
        <ecNumber evidence="1">1.2.1.24</ecNumber>
    </recommendedName>
    <alternativeName>
        <fullName evidence="4">NAD(+)-dependent succinic semialdehyde dehydrogenase</fullName>
    </alternativeName>
</protein>
<keyword evidence="7" id="KW-1185">Reference proteome</keyword>
<proteinExistence type="predicted"/>
<evidence type="ECO:0000313" key="7">
    <source>
        <dbReference type="Proteomes" id="UP000053789"/>
    </source>
</evidence>
<dbReference type="AlphaFoldDB" id="A0A0D2FKR2"/>
<dbReference type="PANTHER" id="PTHR43353:SF5">
    <property type="entry name" value="SUCCINATE-SEMIALDEHYDE DEHYDROGENASE, MITOCHONDRIAL"/>
    <property type="match status" value="1"/>
</dbReference>
<dbReference type="InterPro" id="IPR015590">
    <property type="entry name" value="Aldehyde_DH_dom"/>
</dbReference>
<dbReference type="SUPFAM" id="SSF53720">
    <property type="entry name" value="ALDH-like"/>
    <property type="match status" value="1"/>
</dbReference>
<evidence type="ECO:0000256" key="4">
    <source>
        <dbReference type="ARBA" id="ARBA00030806"/>
    </source>
</evidence>
<dbReference type="InterPro" id="IPR050740">
    <property type="entry name" value="Aldehyde_DH_Superfamily"/>
</dbReference>
<organism evidence="6 7">
    <name type="scientific">Cladophialophora bantiana (strain ATCC 10958 / CBS 173.52 / CDC B-1940 / NIH 8579)</name>
    <name type="common">Xylohypha bantiana</name>
    <dbReference type="NCBI Taxonomy" id="1442370"/>
    <lineage>
        <taxon>Eukaryota</taxon>
        <taxon>Fungi</taxon>
        <taxon>Dikarya</taxon>
        <taxon>Ascomycota</taxon>
        <taxon>Pezizomycotina</taxon>
        <taxon>Eurotiomycetes</taxon>
        <taxon>Chaetothyriomycetidae</taxon>
        <taxon>Chaetothyriales</taxon>
        <taxon>Herpotrichiellaceae</taxon>
        <taxon>Cladophialophora</taxon>
    </lineage>
</organism>
<dbReference type="PANTHER" id="PTHR43353">
    <property type="entry name" value="SUCCINATE-SEMIALDEHYDE DEHYDROGENASE, MITOCHONDRIAL"/>
    <property type="match status" value="1"/>
</dbReference>
<sequence>MEAQDFKDAVRYAELEFSTFSRTKDDVIPSPFPDTTTIVTKQTIGVCGIVAPWNFSIAMITRKIAPAIAAGCTVVVKPPSETLLCALALAKLALEAGLPPNVMQVSFIGSTKVGKAITEKVTMTMKKISMELGGSAPFIVFEDADIKKAIAALMGCKFRCSGQTCICANRVFVQRPISDTFIFKLKGRMQSLKAGSPFDPTMTNGPLMNKAAVATTLRLIGLQRYHTGPLITGIKPGMALAHEEIFGTIAPVITFDKEEEVVEISNNTEFGLAGYFVSYDYRRIWSVAKAL</sequence>
<dbReference type="GeneID" id="27705113"/>
<dbReference type="RefSeq" id="XP_016613951.1">
    <property type="nucleotide sequence ID" value="XM_016769892.1"/>
</dbReference>
<dbReference type="InterPro" id="IPR016160">
    <property type="entry name" value="Ald_DH_CS_CYS"/>
</dbReference>
<dbReference type="Proteomes" id="UP000053789">
    <property type="component" value="Unassembled WGS sequence"/>
</dbReference>
<dbReference type="EC" id="1.2.1.24" evidence="1"/>
<name>A0A0D2FKR2_CLAB1</name>
<gene>
    <name evidence="6" type="ORF">Z519_12185</name>
</gene>
<accession>A0A0D2FKR2</accession>
<dbReference type="Pfam" id="PF00171">
    <property type="entry name" value="Aldedh"/>
    <property type="match status" value="1"/>
</dbReference>
<dbReference type="GO" id="GO:0004777">
    <property type="term" value="F:succinate-semialdehyde dehydrogenase (NAD+) activity"/>
    <property type="evidence" value="ECO:0007669"/>
    <property type="project" value="UniProtKB-EC"/>
</dbReference>
<dbReference type="VEuPathDB" id="FungiDB:Z519_12185"/>
<feature type="domain" description="Aldehyde dehydrogenase" evidence="5">
    <location>
        <begin position="100"/>
        <end position="291"/>
    </location>
</feature>
<dbReference type="InterPro" id="IPR016162">
    <property type="entry name" value="Ald_DH_N"/>
</dbReference>
<dbReference type="Gene3D" id="3.40.605.10">
    <property type="entry name" value="Aldehyde Dehydrogenase, Chain A, domain 1"/>
    <property type="match status" value="2"/>
</dbReference>
<evidence type="ECO:0000256" key="2">
    <source>
        <dbReference type="ARBA" id="ARBA00019842"/>
    </source>
</evidence>
<reference evidence="6" key="1">
    <citation type="submission" date="2015-01" db="EMBL/GenBank/DDBJ databases">
        <title>The Genome Sequence of Cladophialophora bantiana CBS 173.52.</title>
        <authorList>
            <consortium name="The Broad Institute Genomics Platform"/>
            <person name="Cuomo C."/>
            <person name="de Hoog S."/>
            <person name="Gorbushina A."/>
            <person name="Stielow B."/>
            <person name="Teixiera M."/>
            <person name="Abouelleil A."/>
            <person name="Chapman S.B."/>
            <person name="Priest M."/>
            <person name="Young S.K."/>
            <person name="Wortman J."/>
            <person name="Nusbaum C."/>
            <person name="Birren B."/>
        </authorList>
    </citation>
    <scope>NUCLEOTIDE SEQUENCE [LARGE SCALE GENOMIC DNA]</scope>
    <source>
        <strain evidence="6">CBS 173.52</strain>
    </source>
</reference>
<evidence type="ECO:0000256" key="1">
    <source>
        <dbReference type="ARBA" id="ARBA00013051"/>
    </source>
</evidence>
<dbReference type="InterPro" id="IPR016161">
    <property type="entry name" value="Ald_DH/histidinol_DH"/>
</dbReference>